<feature type="domain" description="Major facilitator superfamily (MFS) profile" evidence="7">
    <location>
        <begin position="16"/>
        <end position="464"/>
    </location>
</feature>
<evidence type="ECO:0000256" key="6">
    <source>
        <dbReference type="SAM" id="Phobius"/>
    </source>
</evidence>
<dbReference type="Pfam" id="PF00083">
    <property type="entry name" value="Sugar_tr"/>
    <property type="match status" value="1"/>
</dbReference>
<accession>A0AA39GLV1</accession>
<comment type="caution">
    <text evidence="8">The sequence shown here is derived from an EMBL/GenBank/DDBJ whole genome shotgun (WGS) entry which is preliminary data.</text>
</comment>
<evidence type="ECO:0000259" key="7">
    <source>
        <dbReference type="PROSITE" id="PS50850"/>
    </source>
</evidence>
<feature type="transmembrane region" description="Helical" evidence="6">
    <location>
        <begin position="158"/>
        <end position="177"/>
    </location>
</feature>
<dbReference type="PROSITE" id="PS50850">
    <property type="entry name" value="MFS"/>
    <property type="match status" value="1"/>
</dbReference>
<feature type="transmembrane region" description="Helical" evidence="6">
    <location>
        <begin position="95"/>
        <end position="119"/>
    </location>
</feature>
<name>A0AA39GLV1_SARSR</name>
<keyword evidence="4 6" id="KW-1133">Transmembrane helix</keyword>
<evidence type="ECO:0000256" key="2">
    <source>
        <dbReference type="ARBA" id="ARBA00010992"/>
    </source>
</evidence>
<feature type="transmembrane region" description="Helical" evidence="6">
    <location>
        <begin position="441"/>
        <end position="460"/>
    </location>
</feature>
<feature type="transmembrane region" description="Helical" evidence="6">
    <location>
        <begin position="407"/>
        <end position="429"/>
    </location>
</feature>
<dbReference type="GO" id="GO:0005351">
    <property type="term" value="F:carbohydrate:proton symporter activity"/>
    <property type="evidence" value="ECO:0007669"/>
    <property type="project" value="TreeGrafter"/>
</dbReference>
<evidence type="ECO:0000256" key="1">
    <source>
        <dbReference type="ARBA" id="ARBA00004141"/>
    </source>
</evidence>
<dbReference type="EMBL" id="JAPDFR010000002">
    <property type="protein sequence ID" value="KAK0389775.1"/>
    <property type="molecule type" value="Genomic_DNA"/>
</dbReference>
<feature type="transmembrane region" description="Helical" evidence="6">
    <location>
        <begin position="12"/>
        <end position="29"/>
    </location>
</feature>
<dbReference type="Proteomes" id="UP001175261">
    <property type="component" value="Unassembled WGS sequence"/>
</dbReference>
<feature type="transmembrane region" description="Helical" evidence="6">
    <location>
        <begin position="189"/>
        <end position="210"/>
    </location>
</feature>
<dbReference type="SUPFAM" id="SSF103473">
    <property type="entry name" value="MFS general substrate transporter"/>
    <property type="match status" value="1"/>
</dbReference>
<evidence type="ECO:0000256" key="4">
    <source>
        <dbReference type="ARBA" id="ARBA00022989"/>
    </source>
</evidence>
<dbReference type="InterPro" id="IPR020846">
    <property type="entry name" value="MFS_dom"/>
</dbReference>
<keyword evidence="9" id="KW-1185">Reference proteome</keyword>
<feature type="transmembrane region" description="Helical" evidence="6">
    <location>
        <begin position="342"/>
        <end position="364"/>
    </location>
</feature>
<gene>
    <name evidence="8" type="ORF">NLU13_3348</name>
</gene>
<dbReference type="PANTHER" id="PTHR48022">
    <property type="entry name" value="PLASTIDIC GLUCOSE TRANSPORTER 4"/>
    <property type="match status" value="1"/>
</dbReference>
<organism evidence="8 9">
    <name type="scientific">Sarocladium strictum</name>
    <name type="common">Black bundle disease fungus</name>
    <name type="synonym">Acremonium strictum</name>
    <dbReference type="NCBI Taxonomy" id="5046"/>
    <lineage>
        <taxon>Eukaryota</taxon>
        <taxon>Fungi</taxon>
        <taxon>Dikarya</taxon>
        <taxon>Ascomycota</taxon>
        <taxon>Pezizomycotina</taxon>
        <taxon>Sordariomycetes</taxon>
        <taxon>Hypocreomycetidae</taxon>
        <taxon>Hypocreales</taxon>
        <taxon>Sarocladiaceae</taxon>
        <taxon>Sarocladium</taxon>
    </lineage>
</organism>
<evidence type="ECO:0000313" key="8">
    <source>
        <dbReference type="EMBL" id="KAK0389775.1"/>
    </source>
</evidence>
<proteinExistence type="inferred from homology"/>
<dbReference type="InterPro" id="IPR050360">
    <property type="entry name" value="MFS_Sugar_Transporters"/>
</dbReference>
<feature type="transmembrane region" description="Helical" evidence="6">
    <location>
        <begin position="312"/>
        <end position="333"/>
    </location>
</feature>
<comment type="subcellular location">
    <subcellularLocation>
        <location evidence="1">Membrane</location>
        <topology evidence="1">Multi-pass membrane protein</topology>
    </subcellularLocation>
</comment>
<feature type="transmembrane region" description="Helical" evidence="6">
    <location>
        <begin position="370"/>
        <end position="395"/>
    </location>
</feature>
<dbReference type="Gene3D" id="1.20.1250.20">
    <property type="entry name" value="MFS general substrate transporter like domains"/>
    <property type="match status" value="1"/>
</dbReference>
<protein>
    <recommendedName>
        <fullName evidence="7">Major facilitator superfamily (MFS) profile domain-containing protein</fullName>
    </recommendedName>
</protein>
<dbReference type="InterPro" id="IPR005828">
    <property type="entry name" value="MFS_sugar_transport-like"/>
</dbReference>
<evidence type="ECO:0000256" key="3">
    <source>
        <dbReference type="ARBA" id="ARBA00022692"/>
    </source>
</evidence>
<dbReference type="AlphaFoldDB" id="A0AA39GLV1"/>
<evidence type="ECO:0000256" key="5">
    <source>
        <dbReference type="ARBA" id="ARBA00023136"/>
    </source>
</evidence>
<keyword evidence="5 6" id="KW-0472">Membrane</keyword>
<feature type="transmembrane region" description="Helical" evidence="6">
    <location>
        <begin position="125"/>
        <end position="146"/>
    </location>
</feature>
<keyword evidence="3 6" id="KW-0812">Transmembrane</keyword>
<dbReference type="PANTHER" id="PTHR48022:SF17">
    <property type="entry name" value="HEXOSE TRANSPORTER"/>
    <property type="match status" value="1"/>
</dbReference>
<evidence type="ECO:0000313" key="9">
    <source>
        <dbReference type="Proteomes" id="UP001175261"/>
    </source>
</evidence>
<sequence>MTIKYLEGTTRSGYGCMAIVSIGALLYGFDNGWWGTILGSHAFLRDFGSCSVVDGKETCSLTAPQVSAGSAVQSAGIMVGCFLAVYVNEAVGRRLSLVATGLVSIIGILIELTSAIGSARYSQFVVGKTVAALAMGMAVNIVPMYLSETSTAAARGFAINMYQNFMLVGAITASGVVYGTSQLQTSACYLIPVGLQLLAPTLLCLMAPLLPESPRWLVAKGRIEAATDAARRLFATESNSFDAADYVQKIHMSVEADRAEQQATGWMDLLKGPDLRRLLIAVGIQCLQQAQGVTYILNYITYFLGYAGITDIFPYIISAFCANYAGVLTGYYLPDKFGRRALVMWTSGICGVSLMIMSGLIIGVSGSGSGVVVVVLLFIWMISLGAQSPLIWIVTAETAPTRNRERVIATAIFFGFGTALLTSSVSPFLQDPGYGNLGAKIGFLWASFSFFTIGWTFFMLPEMKGHSLEQLDFLFNSRVPTRKFKSYVFADSVLAVQDKAVEDVEKTERLDKSTSEQVVEERA</sequence>
<comment type="similarity">
    <text evidence="2">Belongs to the major facilitator superfamily. Sugar transporter (TC 2.A.1.1) family.</text>
</comment>
<dbReference type="GO" id="GO:0016020">
    <property type="term" value="C:membrane"/>
    <property type="evidence" value="ECO:0007669"/>
    <property type="project" value="UniProtKB-SubCell"/>
</dbReference>
<reference evidence="8" key="1">
    <citation type="submission" date="2022-10" db="EMBL/GenBank/DDBJ databases">
        <title>Determination and structural analysis of whole genome sequence of Sarocladium strictum F4-1.</title>
        <authorList>
            <person name="Hu L."/>
            <person name="Jiang Y."/>
        </authorList>
    </citation>
    <scope>NUCLEOTIDE SEQUENCE</scope>
    <source>
        <strain evidence="8">F4-1</strain>
    </source>
</reference>
<dbReference type="InterPro" id="IPR036259">
    <property type="entry name" value="MFS_trans_sf"/>
</dbReference>